<dbReference type="OrthoDB" id="10593287at2759"/>
<dbReference type="GO" id="GO:0010598">
    <property type="term" value="C:NAD(P)H dehydrogenase complex (plastoquinone)"/>
    <property type="evidence" value="ECO:0007669"/>
    <property type="project" value="InterPro"/>
</dbReference>
<reference evidence="1" key="1">
    <citation type="journal article" date="2023" name="Plant J.">
        <title>The genome of the king protea, Protea cynaroides.</title>
        <authorList>
            <person name="Chang J."/>
            <person name="Duong T.A."/>
            <person name="Schoeman C."/>
            <person name="Ma X."/>
            <person name="Roodt D."/>
            <person name="Barker N."/>
            <person name="Li Z."/>
            <person name="Van de Peer Y."/>
            <person name="Mizrachi E."/>
        </authorList>
    </citation>
    <scope>NUCLEOTIDE SEQUENCE</scope>
    <source>
        <tissue evidence="1">Young leaves</tissue>
    </source>
</reference>
<name>A0A9Q0H427_9MAGN</name>
<dbReference type="PANTHER" id="PTHR37698">
    <property type="entry name" value="PHOTOSYNTHETIC NDH SUBUNIT OF SUBCOMPLEX B 1, CHLOROPLASTIC"/>
    <property type="match status" value="1"/>
</dbReference>
<organism evidence="1 2">
    <name type="scientific">Protea cynaroides</name>
    <dbReference type="NCBI Taxonomy" id="273540"/>
    <lineage>
        <taxon>Eukaryota</taxon>
        <taxon>Viridiplantae</taxon>
        <taxon>Streptophyta</taxon>
        <taxon>Embryophyta</taxon>
        <taxon>Tracheophyta</taxon>
        <taxon>Spermatophyta</taxon>
        <taxon>Magnoliopsida</taxon>
        <taxon>Proteales</taxon>
        <taxon>Proteaceae</taxon>
        <taxon>Protea</taxon>
    </lineage>
</organism>
<dbReference type="AlphaFoldDB" id="A0A9Q0H427"/>
<gene>
    <name evidence="1" type="ORF">NE237_026607</name>
</gene>
<dbReference type="EMBL" id="JAMYWD010000010">
    <property type="protein sequence ID" value="KAJ4959496.1"/>
    <property type="molecule type" value="Genomic_DNA"/>
</dbReference>
<sequence length="136" mass="15303">MPLSYPLPHIPTHSKSNVLLLPTENQLAEKEPKNPLHGNNNSVTQIHHTFPYKPNFNSINPYGFLKFPSGYNVEIASLGSKIKDRYPSVQIDVVTSPTGKQTHEMNKNVRWADAYDPDGDFPEPAEYTDMIGVLNK</sequence>
<keyword evidence="2" id="KW-1185">Reference proteome</keyword>
<comment type="caution">
    <text evidence="1">The sequence shown here is derived from an EMBL/GenBank/DDBJ whole genome shotgun (WGS) entry which is preliminary data.</text>
</comment>
<dbReference type="Proteomes" id="UP001141806">
    <property type="component" value="Unassembled WGS sequence"/>
</dbReference>
<dbReference type="InterPro" id="IPR044983">
    <property type="entry name" value="PNSB1"/>
</dbReference>
<evidence type="ECO:0000313" key="2">
    <source>
        <dbReference type="Proteomes" id="UP001141806"/>
    </source>
</evidence>
<evidence type="ECO:0000313" key="1">
    <source>
        <dbReference type="EMBL" id="KAJ4959496.1"/>
    </source>
</evidence>
<proteinExistence type="predicted"/>
<dbReference type="PANTHER" id="PTHR37698:SF1">
    <property type="entry name" value="PHOTOSYNTHETIC NDH SUBUNIT OF SUBCOMPLEX B 1, CHLOROPLASTIC"/>
    <property type="match status" value="1"/>
</dbReference>
<accession>A0A9Q0H427</accession>
<protein>
    <submittedName>
        <fullName evidence="1">Uncharacterized protein</fullName>
    </submittedName>
</protein>
<dbReference type="GO" id="GO:0009507">
    <property type="term" value="C:chloroplast"/>
    <property type="evidence" value="ECO:0007669"/>
    <property type="project" value="InterPro"/>
</dbReference>
<dbReference type="GO" id="GO:0009773">
    <property type="term" value="P:photosynthetic electron transport in photosystem I"/>
    <property type="evidence" value="ECO:0007669"/>
    <property type="project" value="InterPro"/>
</dbReference>